<comment type="caution">
    <text evidence="1">The sequence shown here is derived from an EMBL/GenBank/DDBJ whole genome shotgun (WGS) entry which is preliminary data.</text>
</comment>
<dbReference type="AlphaFoldDB" id="A0A840HWG4"/>
<proteinExistence type="predicted"/>
<dbReference type="Proteomes" id="UP000575068">
    <property type="component" value="Unassembled WGS sequence"/>
</dbReference>
<evidence type="ECO:0008006" key="3">
    <source>
        <dbReference type="Google" id="ProtNLM"/>
    </source>
</evidence>
<sequence length="353" mass="39790">MLEGRRYVPLLHARLAEMRALRELPSGTKNLIFPVIRVRPWLNAKYLSKVFDVISDSLGERGYGLDLDASKRNPDIDKPAYREFVGLFNSARGYSAYYDCVAEAPNRIPVLRREGHQTLELQHQLNRVGNLERGLVVRVEANNPGDYSQVAENCFARNLENVVFVIDCGWRIDVLQQSSNCTSIVNEILEINDAFEIVVAGSSFPHAFNGMGPKRKFAVNERVLFQNVRRNVNKGRLYYGDWGSTRPPTDPVPMTNVPRIDIADRSDWTAFRSDNGETYPDIAERITDDPDWDGDTGLWGNYMIKSTAEGLDPAIRAPAMAAAVRVNIHMHMQAHFDDPDGIEVVDEPVGEDL</sequence>
<dbReference type="InterPro" id="IPR025683">
    <property type="entry name" value="Protein_beta"/>
</dbReference>
<accession>A0A840HWG4</accession>
<protein>
    <recommendedName>
        <fullName evidence="3">Beta protein</fullName>
    </recommendedName>
</protein>
<evidence type="ECO:0000313" key="2">
    <source>
        <dbReference type="Proteomes" id="UP000575068"/>
    </source>
</evidence>
<name>A0A840HWG4_9SPHN</name>
<keyword evidence="2" id="KW-1185">Reference proteome</keyword>
<dbReference type="RefSeq" id="WP_184475741.1">
    <property type="nucleotide sequence ID" value="NZ_JACHOV010000008.1"/>
</dbReference>
<reference evidence="1 2" key="1">
    <citation type="submission" date="2020-08" db="EMBL/GenBank/DDBJ databases">
        <title>Genomic Encyclopedia of Type Strains, Phase IV (KMG-IV): sequencing the most valuable type-strain genomes for metagenomic binning, comparative biology and taxonomic classification.</title>
        <authorList>
            <person name="Goeker M."/>
        </authorList>
    </citation>
    <scope>NUCLEOTIDE SEQUENCE [LARGE SCALE GENOMIC DNA]</scope>
    <source>
        <strain evidence="1 2">DSM 7465</strain>
    </source>
</reference>
<evidence type="ECO:0000313" key="1">
    <source>
        <dbReference type="EMBL" id="MBB4641957.1"/>
    </source>
</evidence>
<organism evidence="1 2">
    <name type="scientific">Rhizorhapis suberifaciens</name>
    <name type="common">corky root of lettuce</name>
    <dbReference type="NCBI Taxonomy" id="13656"/>
    <lineage>
        <taxon>Bacteria</taxon>
        <taxon>Pseudomonadati</taxon>
        <taxon>Pseudomonadota</taxon>
        <taxon>Alphaproteobacteria</taxon>
        <taxon>Sphingomonadales</taxon>
        <taxon>Sphingomonadaceae</taxon>
        <taxon>Rhizorhapis</taxon>
    </lineage>
</organism>
<dbReference type="Pfam" id="PF14350">
    <property type="entry name" value="Beta_protein"/>
    <property type="match status" value="1"/>
</dbReference>
<dbReference type="EMBL" id="JACHOV010000008">
    <property type="protein sequence ID" value="MBB4641957.1"/>
    <property type="molecule type" value="Genomic_DNA"/>
</dbReference>
<gene>
    <name evidence="1" type="ORF">HNQ99_002275</name>
</gene>